<proteinExistence type="predicted"/>
<dbReference type="EMBL" id="CP036289">
    <property type="protein sequence ID" value="QDU75396.1"/>
    <property type="molecule type" value="Genomic_DNA"/>
</dbReference>
<protein>
    <submittedName>
        <fullName evidence="1">Uncharacterized protein</fullName>
    </submittedName>
</protein>
<organism evidence="1 2">
    <name type="scientific">Bremerella volcania</name>
    <dbReference type="NCBI Taxonomy" id="2527984"/>
    <lineage>
        <taxon>Bacteria</taxon>
        <taxon>Pseudomonadati</taxon>
        <taxon>Planctomycetota</taxon>
        <taxon>Planctomycetia</taxon>
        <taxon>Pirellulales</taxon>
        <taxon>Pirellulaceae</taxon>
        <taxon>Bremerella</taxon>
    </lineage>
</organism>
<evidence type="ECO:0000313" key="2">
    <source>
        <dbReference type="Proteomes" id="UP000318626"/>
    </source>
</evidence>
<sequence length="47" mass="5848">MNPWLRFERIVPLLLIILFLCPFLFGWITPTEYFTTLRQFIYERILL</sequence>
<gene>
    <name evidence="1" type="ORF">Pan97_24280</name>
</gene>
<evidence type="ECO:0000313" key="1">
    <source>
        <dbReference type="EMBL" id="QDU75396.1"/>
    </source>
</evidence>
<dbReference type="KEGG" id="bvo:Pan97_24280"/>
<accession>A0A518C834</accession>
<reference evidence="2" key="1">
    <citation type="submission" date="2019-02" db="EMBL/GenBank/DDBJ databases">
        <title>Deep-cultivation of Planctomycetes and their phenomic and genomic characterization uncovers novel biology.</title>
        <authorList>
            <person name="Wiegand S."/>
            <person name="Jogler M."/>
            <person name="Boedeker C."/>
            <person name="Pinto D."/>
            <person name="Vollmers J."/>
            <person name="Rivas-Marin E."/>
            <person name="Kohn T."/>
            <person name="Peeters S.H."/>
            <person name="Heuer A."/>
            <person name="Rast P."/>
            <person name="Oberbeckmann S."/>
            <person name="Bunk B."/>
            <person name="Jeske O."/>
            <person name="Meyerdierks A."/>
            <person name="Storesund J.E."/>
            <person name="Kallscheuer N."/>
            <person name="Luecker S."/>
            <person name="Lage O.M."/>
            <person name="Pohl T."/>
            <person name="Merkel B.J."/>
            <person name="Hornburger P."/>
            <person name="Mueller R.-W."/>
            <person name="Bruemmer F."/>
            <person name="Labrenz M."/>
            <person name="Spormann A.M."/>
            <person name="Op den Camp H."/>
            <person name="Overmann J."/>
            <person name="Amann R."/>
            <person name="Jetten M.S.M."/>
            <person name="Mascher T."/>
            <person name="Medema M.H."/>
            <person name="Devos D.P."/>
            <person name="Kaster A.-K."/>
            <person name="Ovreas L."/>
            <person name="Rohde M."/>
            <person name="Galperin M.Y."/>
            <person name="Jogler C."/>
        </authorList>
    </citation>
    <scope>NUCLEOTIDE SEQUENCE [LARGE SCALE GENOMIC DNA]</scope>
    <source>
        <strain evidence="2">Pan97</strain>
    </source>
</reference>
<keyword evidence="2" id="KW-1185">Reference proteome</keyword>
<dbReference type="Proteomes" id="UP000318626">
    <property type="component" value="Chromosome"/>
</dbReference>
<dbReference type="AlphaFoldDB" id="A0A518C834"/>
<name>A0A518C834_9BACT</name>